<comment type="caution">
    <text evidence="2">The sequence shown here is derived from an EMBL/GenBank/DDBJ whole genome shotgun (WGS) entry which is preliminary data.</text>
</comment>
<evidence type="ECO:0000256" key="1">
    <source>
        <dbReference type="SAM" id="MobiDB-lite"/>
    </source>
</evidence>
<dbReference type="AlphaFoldDB" id="A0AAV4WNV4"/>
<accession>A0AAV4WNV4</accession>
<dbReference type="Proteomes" id="UP001054945">
    <property type="component" value="Unassembled WGS sequence"/>
</dbReference>
<gene>
    <name evidence="2" type="ORF">CEXT_44001</name>
</gene>
<evidence type="ECO:0000313" key="2">
    <source>
        <dbReference type="EMBL" id="GIY83223.1"/>
    </source>
</evidence>
<dbReference type="EMBL" id="BPLR01016356">
    <property type="protein sequence ID" value="GIY83223.1"/>
    <property type="molecule type" value="Genomic_DNA"/>
</dbReference>
<sequence length="51" mass="5688">MPSPELCERSPILLKIPAKRYSRPLLRPISQRFPKCSSNGGSAHNQTHSSL</sequence>
<feature type="non-terminal residue" evidence="2">
    <location>
        <position position="51"/>
    </location>
</feature>
<keyword evidence="3" id="KW-1185">Reference proteome</keyword>
<feature type="compositionally biased region" description="Polar residues" evidence="1">
    <location>
        <begin position="36"/>
        <end position="51"/>
    </location>
</feature>
<name>A0AAV4WNV4_CAEEX</name>
<evidence type="ECO:0000313" key="3">
    <source>
        <dbReference type="Proteomes" id="UP001054945"/>
    </source>
</evidence>
<protein>
    <submittedName>
        <fullName evidence="2">Uncharacterized protein</fullName>
    </submittedName>
</protein>
<proteinExistence type="predicted"/>
<reference evidence="2 3" key="1">
    <citation type="submission" date="2021-06" db="EMBL/GenBank/DDBJ databases">
        <title>Caerostris extrusa draft genome.</title>
        <authorList>
            <person name="Kono N."/>
            <person name="Arakawa K."/>
        </authorList>
    </citation>
    <scope>NUCLEOTIDE SEQUENCE [LARGE SCALE GENOMIC DNA]</scope>
</reference>
<organism evidence="2 3">
    <name type="scientific">Caerostris extrusa</name>
    <name type="common">Bark spider</name>
    <name type="synonym">Caerostris bankana</name>
    <dbReference type="NCBI Taxonomy" id="172846"/>
    <lineage>
        <taxon>Eukaryota</taxon>
        <taxon>Metazoa</taxon>
        <taxon>Ecdysozoa</taxon>
        <taxon>Arthropoda</taxon>
        <taxon>Chelicerata</taxon>
        <taxon>Arachnida</taxon>
        <taxon>Araneae</taxon>
        <taxon>Araneomorphae</taxon>
        <taxon>Entelegynae</taxon>
        <taxon>Araneoidea</taxon>
        <taxon>Araneidae</taxon>
        <taxon>Caerostris</taxon>
    </lineage>
</organism>
<feature type="region of interest" description="Disordered" evidence="1">
    <location>
        <begin position="32"/>
        <end position="51"/>
    </location>
</feature>